<reference evidence="12 13" key="1">
    <citation type="submission" date="2020-03" db="EMBL/GenBank/DDBJ databases">
        <title>Genomic analysis of Bacteroides faecium CBA7301.</title>
        <authorList>
            <person name="Kim J."/>
            <person name="Roh S.W."/>
        </authorList>
    </citation>
    <scope>NUCLEOTIDE SEQUENCE [LARGE SCALE GENOMIC DNA]</scope>
    <source>
        <strain evidence="12 13">CBA7301</strain>
    </source>
</reference>
<dbReference type="GO" id="GO:0009279">
    <property type="term" value="C:cell outer membrane"/>
    <property type="evidence" value="ECO:0007669"/>
    <property type="project" value="UniProtKB-SubCell"/>
</dbReference>
<name>A0A6H0KPI0_9BACE</name>
<dbReference type="InterPro" id="IPR023997">
    <property type="entry name" value="TonB-dep_OMP_SusC/RagA_CS"/>
</dbReference>
<dbReference type="Pfam" id="PF00593">
    <property type="entry name" value="TonB_dep_Rec_b-barrel"/>
    <property type="match status" value="1"/>
</dbReference>
<comment type="subcellular location">
    <subcellularLocation>
        <location evidence="1 8">Cell outer membrane</location>
        <topology evidence="1 8">Multi-pass membrane protein</topology>
    </subcellularLocation>
</comment>
<dbReference type="NCBIfam" id="TIGR04056">
    <property type="entry name" value="OMP_RagA_SusC"/>
    <property type="match status" value="1"/>
</dbReference>
<keyword evidence="13" id="KW-1185">Reference proteome</keyword>
<evidence type="ECO:0000256" key="6">
    <source>
        <dbReference type="ARBA" id="ARBA00023136"/>
    </source>
</evidence>
<feature type="domain" description="TonB-dependent receptor plug" evidence="11">
    <location>
        <begin position="120"/>
        <end position="226"/>
    </location>
</feature>
<evidence type="ECO:0000256" key="2">
    <source>
        <dbReference type="ARBA" id="ARBA00022448"/>
    </source>
</evidence>
<feature type="domain" description="TonB-dependent receptor-like beta-barrel" evidence="10">
    <location>
        <begin position="395"/>
        <end position="943"/>
    </location>
</feature>
<dbReference type="Pfam" id="PF07715">
    <property type="entry name" value="Plug"/>
    <property type="match status" value="1"/>
</dbReference>
<dbReference type="KEGG" id="bfc:BacF7301_14945"/>
<evidence type="ECO:0000313" key="13">
    <source>
        <dbReference type="Proteomes" id="UP000501780"/>
    </source>
</evidence>
<keyword evidence="7 8" id="KW-0998">Cell outer membrane</keyword>
<protein>
    <submittedName>
        <fullName evidence="12">TonB-dependent receptor</fullName>
    </submittedName>
</protein>
<dbReference type="InterPro" id="IPR036942">
    <property type="entry name" value="Beta-barrel_TonB_sf"/>
</dbReference>
<dbReference type="InterPro" id="IPR039426">
    <property type="entry name" value="TonB-dep_rcpt-like"/>
</dbReference>
<evidence type="ECO:0000313" key="12">
    <source>
        <dbReference type="EMBL" id="QIU95364.1"/>
    </source>
</evidence>
<evidence type="ECO:0000256" key="7">
    <source>
        <dbReference type="ARBA" id="ARBA00023237"/>
    </source>
</evidence>
<dbReference type="InterPro" id="IPR008969">
    <property type="entry name" value="CarboxyPept-like_regulatory"/>
</dbReference>
<dbReference type="NCBIfam" id="TIGR04057">
    <property type="entry name" value="SusC_RagA_signa"/>
    <property type="match status" value="1"/>
</dbReference>
<dbReference type="InterPro" id="IPR037066">
    <property type="entry name" value="Plug_dom_sf"/>
</dbReference>
<proteinExistence type="inferred from homology"/>
<dbReference type="SUPFAM" id="SSF56935">
    <property type="entry name" value="Porins"/>
    <property type="match status" value="1"/>
</dbReference>
<accession>A0A6H0KPI0</accession>
<dbReference type="PROSITE" id="PS52016">
    <property type="entry name" value="TONB_DEPENDENT_REC_3"/>
    <property type="match status" value="1"/>
</dbReference>
<sequence length="979" mass="109286">MRKSILLFVLFTLTNIPLLLFAQGGYQVKGHIISAEDNQPMIGVSIMEKGTTNGVITDIDGNYSITVTKSPATLQFSYVGMKTIDKQVTASTRINLTMESDAQMVDEVVVVAYGVRKKGTIAGSVSTVKAEKMENVPAASFDQALQGQAPGLMVMSNTGEPSVAASFQIRGMNSLNSGTSPLFILDGVPVSSGDFNALNPSDIESISVLKDASSTSIYGARAANGVVVITTKRGLAIDKAKVTFRAQWGISQLTQKEWSQMNTAERILFEKEVGLDKGKDYNLLRDIDINWCDVVFNDKAMLQNYEVSVNRATDRLNYYVSGNFFDQDGIAQGSGFRRYNMRANADVKASNWLKVGTTSTVSYQEIEQAQSGEYTSVTPISASHFMMPYWNPYKEDGSLASPSDGSWKGTNQNPLEWMENNPVKYKKYKILSTLYAEVNPVKGLTIRSQFAADYAHMTAFKQSFPSFPTNNGSGNAGRSSTDRLSLTITNTANYQFTLEDKHSFNFLLGQEGVDARSEGFTVTMRGQNNDLLTNITNGTLAAAWSDTGDAYSYSYLSFFGRGEYNYAGRYYADFSVRADASSRFGKDNRWGTFWSVGLMWDIQKENFMKKYDWLTMMQIALSTGTSGNSEIGYYDAQSLVKGGMDYMGETGIYPSQNGNPDLSWEQTWSTNLALHLGFWNRLNLDVELYNKKTTNMLMLVPQSYAVNGSGKYRDNIGAMVNRGAELSVNGDVIRTKDFSWNLSANLSYNKNKITELYNGVDEYEIAGTNIKYVVGHSATEFYINRFAGVNPANGDALWYTKDGEVTTEFRDADKVLVNKSFVAPWQGGFGTTLTWKGISLAAQFSWVADRWVFNNDRFMDESNGLFEAYNQSRRLLYDRWKKPGDITDIPRYGITPQMDSRFLEDASFLRLKNLMLSYSFPQSLLRKTNFLTNLRVYAQGQNLLTFTKFTGLDPEGTNNMYQAQYPATRQFTFGLEVSF</sequence>
<evidence type="ECO:0000256" key="1">
    <source>
        <dbReference type="ARBA" id="ARBA00004571"/>
    </source>
</evidence>
<dbReference type="InterPro" id="IPR000531">
    <property type="entry name" value="Beta-barrel_TonB"/>
</dbReference>
<gene>
    <name evidence="12" type="ORF">BacF7301_14945</name>
</gene>
<dbReference type="Gene3D" id="2.40.170.20">
    <property type="entry name" value="TonB-dependent receptor, beta-barrel domain"/>
    <property type="match status" value="1"/>
</dbReference>
<evidence type="ECO:0000256" key="3">
    <source>
        <dbReference type="ARBA" id="ARBA00022452"/>
    </source>
</evidence>
<evidence type="ECO:0000259" key="11">
    <source>
        <dbReference type="Pfam" id="PF07715"/>
    </source>
</evidence>
<dbReference type="AlphaFoldDB" id="A0A6H0KPI0"/>
<keyword evidence="4 8" id="KW-0812">Transmembrane</keyword>
<evidence type="ECO:0000256" key="9">
    <source>
        <dbReference type="RuleBase" id="RU003357"/>
    </source>
</evidence>
<dbReference type="InterPro" id="IPR012910">
    <property type="entry name" value="Plug_dom"/>
</dbReference>
<dbReference type="InterPro" id="IPR023996">
    <property type="entry name" value="TonB-dep_OMP_SusC/RagA"/>
</dbReference>
<keyword evidence="12" id="KW-0675">Receptor</keyword>
<dbReference type="RefSeq" id="WP_167963979.1">
    <property type="nucleotide sequence ID" value="NZ_CP050831.1"/>
</dbReference>
<evidence type="ECO:0000259" key="10">
    <source>
        <dbReference type="Pfam" id="PF00593"/>
    </source>
</evidence>
<keyword evidence="2 8" id="KW-0813">Transport</keyword>
<dbReference type="FunFam" id="2.170.130.10:FF:000003">
    <property type="entry name" value="SusC/RagA family TonB-linked outer membrane protein"/>
    <property type="match status" value="1"/>
</dbReference>
<dbReference type="Pfam" id="PF13715">
    <property type="entry name" value="CarbopepD_reg_2"/>
    <property type="match status" value="1"/>
</dbReference>
<evidence type="ECO:0000256" key="8">
    <source>
        <dbReference type="PROSITE-ProRule" id="PRU01360"/>
    </source>
</evidence>
<dbReference type="SUPFAM" id="SSF49464">
    <property type="entry name" value="Carboxypeptidase regulatory domain-like"/>
    <property type="match status" value="1"/>
</dbReference>
<keyword evidence="3 8" id="KW-1134">Transmembrane beta strand</keyword>
<dbReference type="EMBL" id="CP050831">
    <property type="protein sequence ID" value="QIU95364.1"/>
    <property type="molecule type" value="Genomic_DNA"/>
</dbReference>
<evidence type="ECO:0000256" key="5">
    <source>
        <dbReference type="ARBA" id="ARBA00023077"/>
    </source>
</evidence>
<evidence type="ECO:0000256" key="4">
    <source>
        <dbReference type="ARBA" id="ARBA00022692"/>
    </source>
</evidence>
<keyword evidence="6 8" id="KW-0472">Membrane</keyword>
<comment type="similarity">
    <text evidence="8 9">Belongs to the TonB-dependent receptor family.</text>
</comment>
<dbReference type="Gene3D" id="2.170.130.10">
    <property type="entry name" value="TonB-dependent receptor, plug domain"/>
    <property type="match status" value="1"/>
</dbReference>
<dbReference type="Gene3D" id="2.60.40.1120">
    <property type="entry name" value="Carboxypeptidase-like, regulatory domain"/>
    <property type="match status" value="1"/>
</dbReference>
<keyword evidence="5 9" id="KW-0798">TonB box</keyword>
<dbReference type="Proteomes" id="UP000501780">
    <property type="component" value="Chromosome"/>
</dbReference>
<organism evidence="12 13">
    <name type="scientific">Bacteroides faecium</name>
    <dbReference type="NCBI Taxonomy" id="2715212"/>
    <lineage>
        <taxon>Bacteria</taxon>
        <taxon>Pseudomonadati</taxon>
        <taxon>Bacteroidota</taxon>
        <taxon>Bacteroidia</taxon>
        <taxon>Bacteroidales</taxon>
        <taxon>Bacteroidaceae</taxon>
        <taxon>Bacteroides</taxon>
    </lineage>
</organism>